<dbReference type="InterPro" id="IPR036259">
    <property type="entry name" value="MFS_trans_sf"/>
</dbReference>
<evidence type="ECO:0000313" key="10">
    <source>
        <dbReference type="Proteomes" id="UP000028924"/>
    </source>
</evidence>
<dbReference type="Gene3D" id="1.20.1250.20">
    <property type="entry name" value="MFS general substrate transporter like domains"/>
    <property type="match status" value="2"/>
</dbReference>
<keyword evidence="2" id="KW-0813">Transport</keyword>
<name>A0A087SMI4_AUXPR</name>
<dbReference type="eggNOG" id="KOG1330">
    <property type="taxonomic scope" value="Eukaryota"/>
</dbReference>
<feature type="transmembrane region" description="Helical" evidence="7">
    <location>
        <begin position="347"/>
        <end position="366"/>
    </location>
</feature>
<organism evidence="9 10">
    <name type="scientific">Auxenochlorella protothecoides</name>
    <name type="common">Green microalga</name>
    <name type="synonym">Chlorella protothecoides</name>
    <dbReference type="NCBI Taxonomy" id="3075"/>
    <lineage>
        <taxon>Eukaryota</taxon>
        <taxon>Viridiplantae</taxon>
        <taxon>Chlorophyta</taxon>
        <taxon>core chlorophytes</taxon>
        <taxon>Trebouxiophyceae</taxon>
        <taxon>Chlorellales</taxon>
        <taxon>Chlorellaceae</taxon>
        <taxon>Auxenochlorella</taxon>
    </lineage>
</organism>
<sequence length="465" mass="48771">MTPRGRLVGGKYYSLQRHGPPQAFCHVGAQAPAPYNPIKPSCRPSLPATGARNVDTCAVKTLKKRRLPLNTTRSPLNGFNGTPEVLPAAQEAPNTPDASPWWMQLGPTWSLCVLTLAYLHHSTTGYALPALLPIISEDLHLVDTQAATLTAGYTVLYALAMLPLGIAADRVQSRPRLLAWGIAAWSLLTLGAARTHSFAELLAARVGFAGAQATQNPVCFALIPDLFPKNRTRAMALYNAAIYAGRALSFGVLMLAVKLGVPKALQDMRSLLSNRGFLALTGAAAVNDVGSWALVAWQGPFYQRVYDVGPEVYAPLLAVVIPVGGLLGGVGTGLAGDWLQRRGLGSLLTVGSNLAAAPVLAASMLMPDHRSSMAVLLLGFALSEAWRAPAAVALRDVSPPGRGAAASALHLCLRNLVGGVGPLAVAALAGRVGLQHAMLLVPGCFFTSGLGFWAVSRLNKAQAGR</sequence>
<feature type="domain" description="Major facilitator superfamily (MFS) profile" evidence="8">
    <location>
        <begin position="110"/>
        <end position="465"/>
    </location>
</feature>
<evidence type="ECO:0000256" key="7">
    <source>
        <dbReference type="SAM" id="Phobius"/>
    </source>
</evidence>
<gene>
    <name evidence="9" type="ORF">F751_2024</name>
</gene>
<feature type="transmembrane region" description="Helical" evidence="7">
    <location>
        <begin position="312"/>
        <end position="335"/>
    </location>
</feature>
<feature type="transmembrane region" description="Helical" evidence="7">
    <location>
        <begin position="236"/>
        <end position="257"/>
    </location>
</feature>
<evidence type="ECO:0000256" key="4">
    <source>
        <dbReference type="ARBA" id="ARBA00022989"/>
    </source>
</evidence>
<feature type="transmembrane region" description="Helical" evidence="7">
    <location>
        <begin position="277"/>
        <end position="297"/>
    </location>
</feature>
<feature type="transmembrane region" description="Helical" evidence="7">
    <location>
        <begin position="436"/>
        <end position="455"/>
    </location>
</feature>
<feature type="transmembrane region" description="Helical" evidence="7">
    <location>
        <begin position="146"/>
        <end position="165"/>
    </location>
</feature>
<dbReference type="InterPro" id="IPR020846">
    <property type="entry name" value="MFS_dom"/>
</dbReference>
<evidence type="ECO:0000256" key="1">
    <source>
        <dbReference type="ARBA" id="ARBA00004141"/>
    </source>
</evidence>
<evidence type="ECO:0000256" key="3">
    <source>
        <dbReference type="ARBA" id="ARBA00022692"/>
    </source>
</evidence>
<dbReference type="InterPro" id="IPR011701">
    <property type="entry name" value="MFS"/>
</dbReference>
<dbReference type="Proteomes" id="UP000028924">
    <property type="component" value="Unassembled WGS sequence"/>
</dbReference>
<evidence type="ECO:0000256" key="5">
    <source>
        <dbReference type="ARBA" id="ARBA00023136"/>
    </source>
</evidence>
<evidence type="ECO:0000313" key="9">
    <source>
        <dbReference type="EMBL" id="KFM26938.1"/>
    </source>
</evidence>
<dbReference type="GeneID" id="23613415"/>
<dbReference type="GO" id="GO:0022857">
    <property type="term" value="F:transmembrane transporter activity"/>
    <property type="evidence" value="ECO:0007669"/>
    <property type="project" value="InterPro"/>
</dbReference>
<dbReference type="SUPFAM" id="SSF103473">
    <property type="entry name" value="MFS general substrate transporter"/>
    <property type="match status" value="1"/>
</dbReference>
<proteinExistence type="inferred from homology"/>
<reference evidence="9 10" key="1">
    <citation type="journal article" date="2014" name="BMC Genomics">
        <title>Oil accumulation mechanisms of the oleaginous microalga Chlorella protothecoides revealed through its genome, transcriptomes, and proteomes.</title>
        <authorList>
            <person name="Gao C."/>
            <person name="Wang Y."/>
            <person name="Shen Y."/>
            <person name="Yan D."/>
            <person name="He X."/>
            <person name="Dai J."/>
            <person name="Wu Q."/>
        </authorList>
    </citation>
    <scope>NUCLEOTIDE SEQUENCE [LARGE SCALE GENOMIC DNA]</scope>
    <source>
        <strain evidence="9 10">0710</strain>
    </source>
</reference>
<dbReference type="OrthoDB" id="3639251at2759"/>
<evidence type="ECO:0000256" key="6">
    <source>
        <dbReference type="ARBA" id="ARBA00024338"/>
    </source>
</evidence>
<accession>A0A087SMI4</accession>
<dbReference type="Pfam" id="PF07690">
    <property type="entry name" value="MFS_1"/>
    <property type="match status" value="1"/>
</dbReference>
<dbReference type="InterPro" id="IPR044770">
    <property type="entry name" value="MFS_spinster-like"/>
</dbReference>
<dbReference type="PANTHER" id="PTHR23505">
    <property type="entry name" value="SPINSTER"/>
    <property type="match status" value="1"/>
</dbReference>
<comment type="similarity">
    <text evidence="6">Belongs to the major facilitator superfamily. Spinster (TC 2.A.1.49) family.</text>
</comment>
<dbReference type="PROSITE" id="PS50850">
    <property type="entry name" value="MFS"/>
    <property type="match status" value="1"/>
</dbReference>
<keyword evidence="3 7" id="KW-0812">Transmembrane</keyword>
<dbReference type="RefSeq" id="XP_011399894.1">
    <property type="nucleotide sequence ID" value="XM_011401592.1"/>
</dbReference>
<dbReference type="PANTHER" id="PTHR23505:SF79">
    <property type="entry name" value="PROTEIN SPINSTER"/>
    <property type="match status" value="1"/>
</dbReference>
<dbReference type="EMBL" id="KL662138">
    <property type="protein sequence ID" value="KFM26938.1"/>
    <property type="molecule type" value="Genomic_DNA"/>
</dbReference>
<keyword evidence="4 7" id="KW-1133">Transmembrane helix</keyword>
<evidence type="ECO:0000256" key="2">
    <source>
        <dbReference type="ARBA" id="ARBA00022448"/>
    </source>
</evidence>
<dbReference type="AlphaFoldDB" id="A0A087SMI4"/>
<keyword evidence="10" id="KW-1185">Reference proteome</keyword>
<dbReference type="KEGG" id="apro:F751_2024"/>
<keyword evidence="5 7" id="KW-0472">Membrane</keyword>
<dbReference type="GO" id="GO:0016020">
    <property type="term" value="C:membrane"/>
    <property type="evidence" value="ECO:0007669"/>
    <property type="project" value="UniProtKB-SubCell"/>
</dbReference>
<feature type="transmembrane region" description="Helical" evidence="7">
    <location>
        <begin position="177"/>
        <end position="193"/>
    </location>
</feature>
<protein>
    <submittedName>
        <fullName evidence="9">L-galactonate transporter</fullName>
    </submittedName>
</protein>
<evidence type="ECO:0000259" key="8">
    <source>
        <dbReference type="PROSITE" id="PS50850"/>
    </source>
</evidence>
<comment type="subcellular location">
    <subcellularLocation>
        <location evidence="1">Membrane</location>
        <topology evidence="1">Multi-pass membrane protein</topology>
    </subcellularLocation>
</comment>